<dbReference type="PROSITE" id="PS50005">
    <property type="entry name" value="TPR"/>
    <property type="match status" value="8"/>
</dbReference>
<feature type="repeat" description="TPR" evidence="3">
    <location>
        <begin position="433"/>
        <end position="466"/>
    </location>
</feature>
<feature type="repeat" description="TPR" evidence="3">
    <location>
        <begin position="517"/>
        <end position="550"/>
    </location>
</feature>
<reference evidence="6" key="1">
    <citation type="submission" date="2021-02" db="EMBL/GenBank/DDBJ databases">
        <authorList>
            <person name="Nowell W R."/>
        </authorList>
    </citation>
    <scope>NUCLEOTIDE SEQUENCE</scope>
</reference>
<dbReference type="InterPro" id="IPR019734">
    <property type="entry name" value="TPR_rpt"/>
</dbReference>
<dbReference type="PROSITE" id="PS51996">
    <property type="entry name" value="TR_MART"/>
    <property type="match status" value="1"/>
</dbReference>
<comment type="caution">
    <text evidence="6">The sequence shown here is derived from an EMBL/GenBank/DDBJ whole genome shotgun (WGS) entry which is preliminary data.</text>
</comment>
<dbReference type="AlphaFoldDB" id="A0A815CRB0"/>
<keyword evidence="4" id="KW-0493">Microtubule</keyword>
<gene>
    <name evidence="6" type="ORF">XAT740_LOCUS28349</name>
</gene>
<evidence type="ECO:0000313" key="6">
    <source>
        <dbReference type="EMBL" id="CAF1291173.1"/>
    </source>
</evidence>
<feature type="repeat" description="TPR" evidence="3">
    <location>
        <begin position="559"/>
        <end position="592"/>
    </location>
</feature>
<dbReference type="PRINTS" id="PR00381">
    <property type="entry name" value="KINESINLIGHT"/>
</dbReference>
<dbReference type="PANTHER" id="PTHR45641">
    <property type="entry name" value="TETRATRICOPEPTIDE REPEAT PROTEIN (AFU_ORTHOLOGUE AFUA_6G03870)"/>
    <property type="match status" value="1"/>
</dbReference>
<evidence type="ECO:0000256" key="3">
    <source>
        <dbReference type="PROSITE-ProRule" id="PRU00339"/>
    </source>
</evidence>
<evidence type="ECO:0000259" key="5">
    <source>
        <dbReference type="Pfam" id="PF03496"/>
    </source>
</evidence>
<dbReference type="PANTHER" id="PTHR45641:SF1">
    <property type="entry name" value="AAA+ ATPASE DOMAIN-CONTAINING PROTEIN"/>
    <property type="match status" value="1"/>
</dbReference>
<keyword evidence="4" id="KW-0963">Cytoplasm</keyword>
<sequence length="789" mass="89629">MNIDETQGFLVVWLDTHIHTNNQDYRHAITQLQHIVTDIPIFTDNDQCVEFILNSIHSKVCLITSGSIGQFILSCVHDIPNIDSMFIFCNNQNRHEQLAKKWSKVKCVSIDIMTICEQLKQIIRRHELNDIPMSFVQPGKRTDQLDPSFMYTQIIKEILLTIRFEHKHIKEYVDFYCDKFVDNDIDRKKVKQLEDEYDKHTPIWWYTTERFLYGMLNRALRVMDGKVMTLMGFFISDLHRHIEELHKQQFGDKASVETFTVYRGQGLSKKAFDELVASKGGLMSFNNFLSTSTNRNVSLIFTLGSEKSGDVVSALFVMTINSKESTAVLASVRDISQFAQEEEVLFSMHSIFRINDVKPMQGNEEVYEVELSLTSDNDEELRVLTEQIRKESFPDAEGWKRLGLVFSNIGQLDIAEQIYKVTVNEKFAGCLQADTYNQLGTIKYQQGQHEEAIILYQKALELQQQSLPSNHPDVAKSYNNIGAVYSSMGDYSRALSSHEQALNIRQQSLPSNHPDVASSYGNIGTVYRHMGDYSRALSSYEQALNIRQQSLPSNHPDVASSYGNIGNVYRHMGDYSRALSSYEQALNITQQSLPSNHPDVASSYNNIGAVYSNMGDYSRALSSYEQALNIKQQSLPSNHPDVASSYNNIGAVYSSMGDYSRALSSHEQALNIRQQSLPSNHPDVASSYNNIGAVYSNMGDYSRALSSHEQALHIRQQSLPSNHPDVAKSYNNIGAVYSHMGDYPNACLFYEYALQIGQQVLPSTHSHLQLYKRNVEETQHILTVLGFLK</sequence>
<dbReference type="GO" id="GO:0005576">
    <property type="term" value="C:extracellular region"/>
    <property type="evidence" value="ECO:0007669"/>
    <property type="project" value="InterPro"/>
</dbReference>
<comment type="subunit">
    <text evidence="4">Oligomeric complex composed of two heavy chains and two light chains.</text>
</comment>
<dbReference type="Gene3D" id="3.90.176.10">
    <property type="entry name" value="Toxin ADP-ribosyltransferase, Chain A, domain 1"/>
    <property type="match status" value="1"/>
</dbReference>
<dbReference type="SMART" id="SM00028">
    <property type="entry name" value="TPR"/>
    <property type="match status" value="9"/>
</dbReference>
<protein>
    <recommendedName>
        <fullName evidence="4">Kinesin light chain</fullName>
    </recommendedName>
</protein>
<accession>A0A815CRB0</accession>
<dbReference type="Pfam" id="PF13424">
    <property type="entry name" value="TPR_12"/>
    <property type="match status" value="4"/>
</dbReference>
<evidence type="ECO:0000313" key="7">
    <source>
        <dbReference type="Proteomes" id="UP000663828"/>
    </source>
</evidence>
<dbReference type="Pfam" id="PF03496">
    <property type="entry name" value="ADPrib_exo_Tox"/>
    <property type="match status" value="1"/>
</dbReference>
<comment type="similarity">
    <text evidence="4">Belongs to the kinesin light chain family.</text>
</comment>
<dbReference type="Gene3D" id="1.25.40.10">
    <property type="entry name" value="Tetratricopeptide repeat domain"/>
    <property type="match status" value="3"/>
</dbReference>
<name>A0A815CRB0_ADIRI</name>
<feature type="repeat" description="TPR" evidence="3">
    <location>
        <begin position="727"/>
        <end position="760"/>
    </location>
</feature>
<feature type="repeat" description="TPR" evidence="3">
    <location>
        <begin position="685"/>
        <end position="718"/>
    </location>
</feature>
<dbReference type="SUPFAM" id="SSF48452">
    <property type="entry name" value="TPR-like"/>
    <property type="match status" value="2"/>
</dbReference>
<dbReference type="Proteomes" id="UP000663828">
    <property type="component" value="Unassembled WGS sequence"/>
</dbReference>
<feature type="repeat" description="TPR" evidence="3">
    <location>
        <begin position="601"/>
        <end position="634"/>
    </location>
</feature>
<organism evidence="6 7">
    <name type="scientific">Adineta ricciae</name>
    <name type="common">Rotifer</name>
    <dbReference type="NCBI Taxonomy" id="249248"/>
    <lineage>
        <taxon>Eukaryota</taxon>
        <taxon>Metazoa</taxon>
        <taxon>Spiralia</taxon>
        <taxon>Gnathifera</taxon>
        <taxon>Rotifera</taxon>
        <taxon>Eurotatoria</taxon>
        <taxon>Bdelloidea</taxon>
        <taxon>Adinetida</taxon>
        <taxon>Adinetidae</taxon>
        <taxon>Adineta</taxon>
    </lineage>
</organism>
<dbReference type="GO" id="GO:0005874">
    <property type="term" value="C:microtubule"/>
    <property type="evidence" value="ECO:0007669"/>
    <property type="project" value="UniProtKB-UniRule"/>
</dbReference>
<comment type="function">
    <text evidence="4">Kinesin is a microtubule-associated force-producing protein that play a role in organelle transport.</text>
</comment>
<feature type="domain" description="ADP ribosyltransferase" evidence="5">
    <location>
        <begin position="212"/>
        <end position="365"/>
    </location>
</feature>
<evidence type="ECO:0000256" key="4">
    <source>
        <dbReference type="RuleBase" id="RU367020"/>
    </source>
</evidence>
<evidence type="ECO:0000256" key="2">
    <source>
        <dbReference type="ARBA" id="ARBA00022803"/>
    </source>
</evidence>
<keyword evidence="4" id="KW-0505">Motor protein</keyword>
<keyword evidence="7" id="KW-1185">Reference proteome</keyword>
<comment type="subcellular location">
    <subcellularLocation>
        <location evidence="4">Cytoplasm</location>
        <location evidence="4">Cytoskeleton</location>
    </subcellularLocation>
</comment>
<keyword evidence="4" id="KW-0206">Cytoskeleton</keyword>
<dbReference type="InterPro" id="IPR003540">
    <property type="entry name" value="ADP-ribosyltransferase"/>
</dbReference>
<feature type="repeat" description="TPR" evidence="3">
    <location>
        <begin position="475"/>
        <end position="508"/>
    </location>
</feature>
<keyword evidence="1" id="KW-0677">Repeat</keyword>
<dbReference type="SUPFAM" id="SSF56399">
    <property type="entry name" value="ADP-ribosylation"/>
    <property type="match status" value="1"/>
</dbReference>
<evidence type="ECO:0000256" key="1">
    <source>
        <dbReference type="ARBA" id="ARBA00022737"/>
    </source>
</evidence>
<dbReference type="PROSITE" id="PS50293">
    <property type="entry name" value="TPR_REGION"/>
    <property type="match status" value="7"/>
</dbReference>
<dbReference type="InterPro" id="IPR011990">
    <property type="entry name" value="TPR-like_helical_dom_sf"/>
</dbReference>
<dbReference type="EMBL" id="CAJNOR010002415">
    <property type="protein sequence ID" value="CAF1291173.1"/>
    <property type="molecule type" value="Genomic_DNA"/>
</dbReference>
<proteinExistence type="inferred from homology"/>
<keyword evidence="2 3" id="KW-0802">TPR repeat</keyword>
<feature type="repeat" description="TPR" evidence="3">
    <location>
        <begin position="643"/>
        <end position="676"/>
    </location>
</feature>
<dbReference type="GO" id="GO:0005871">
    <property type="term" value="C:kinesin complex"/>
    <property type="evidence" value="ECO:0007669"/>
    <property type="project" value="UniProtKB-UniRule"/>
</dbReference>